<protein>
    <submittedName>
        <fullName evidence="6">AraC family transcriptional regulator</fullName>
    </submittedName>
</protein>
<proteinExistence type="predicted"/>
<dbReference type="OrthoDB" id="3631840at2"/>
<keyword evidence="2" id="KW-0238">DNA-binding</keyword>
<dbReference type="PANTHER" id="PTHR46796:SF2">
    <property type="entry name" value="TRANSCRIPTIONAL REGULATORY PROTEIN"/>
    <property type="match status" value="1"/>
</dbReference>
<evidence type="ECO:0000313" key="8">
    <source>
        <dbReference type="Proteomes" id="UP000078116"/>
    </source>
</evidence>
<dbReference type="InterPro" id="IPR037923">
    <property type="entry name" value="HTH-like"/>
</dbReference>
<organism evidence="6 8">
    <name type="scientific">Paraburkholderia ginsengiterrae</name>
    <dbReference type="NCBI Taxonomy" id="1462993"/>
    <lineage>
        <taxon>Bacteria</taxon>
        <taxon>Pseudomonadati</taxon>
        <taxon>Pseudomonadota</taxon>
        <taxon>Betaproteobacteria</taxon>
        <taxon>Burkholderiales</taxon>
        <taxon>Burkholderiaceae</taxon>
        <taxon>Paraburkholderia</taxon>
    </lineage>
</organism>
<accession>A0A1A9N8N3</accession>
<evidence type="ECO:0000313" key="7">
    <source>
        <dbReference type="Proteomes" id="UP000077961"/>
    </source>
</evidence>
<keyword evidence="7" id="KW-1185">Reference proteome</keyword>
<dbReference type="InterPro" id="IPR050204">
    <property type="entry name" value="AraC_XylS_family_regulators"/>
</dbReference>
<dbReference type="SUPFAM" id="SSF46689">
    <property type="entry name" value="Homeodomain-like"/>
    <property type="match status" value="2"/>
</dbReference>
<dbReference type="GO" id="GO:0043565">
    <property type="term" value="F:sequence-specific DNA binding"/>
    <property type="evidence" value="ECO:0007669"/>
    <property type="project" value="InterPro"/>
</dbReference>
<evidence type="ECO:0000313" key="6">
    <source>
        <dbReference type="EMBL" id="OAJ61225.1"/>
    </source>
</evidence>
<dbReference type="EMBL" id="LXJZ01000198">
    <property type="protein sequence ID" value="OAJ55043.1"/>
    <property type="molecule type" value="Genomic_DNA"/>
</dbReference>
<dbReference type="InterPro" id="IPR018060">
    <property type="entry name" value="HTH_AraC"/>
</dbReference>
<dbReference type="InterPro" id="IPR003313">
    <property type="entry name" value="AraC-bd"/>
</dbReference>
<sequence>MEISEHGAEHGGPEVVCWRDGALDGACLATARYGNHKFDRHLHDELVIVMTEAGAGQCHTRAGSDIAGPGSVLVFGPGEYHSGEVWEGREWIYRAIYLDMEGLGALGAVFSPDSRTDKPLLIPPGLYQDAHLAGLLVKAHASLDEQGGASLMERQANWWAAMGMLVGRYGQSVHESGEPRREARKMEQVREYVAANYERDIPVDELAELVGLSRYYLTRAFSKAFGLPPHAYATQVRLLAAKRMLAAGHTAATAAAAVGFYDQSHLNRLFKRAYGITPGTYAALKPGH</sequence>
<dbReference type="Proteomes" id="UP000077961">
    <property type="component" value="Unassembled WGS sequence"/>
</dbReference>
<dbReference type="Proteomes" id="UP000078116">
    <property type="component" value="Unassembled WGS sequence"/>
</dbReference>
<evidence type="ECO:0000256" key="2">
    <source>
        <dbReference type="ARBA" id="ARBA00023125"/>
    </source>
</evidence>
<keyword evidence="3" id="KW-0804">Transcription</keyword>
<dbReference type="PROSITE" id="PS01124">
    <property type="entry name" value="HTH_ARAC_FAMILY_2"/>
    <property type="match status" value="1"/>
</dbReference>
<feature type="domain" description="HTH araC/xylS-type" evidence="4">
    <location>
        <begin position="187"/>
        <end position="284"/>
    </location>
</feature>
<reference evidence="7 8" key="1">
    <citation type="submission" date="2016-04" db="EMBL/GenBank/DDBJ databases">
        <title>Reclassification of Paraburkholderia panaciterrae (Farh et al. 2015) Dobritsa &amp; Samadpour 2016 as a later homotypic synonym of Paraburkholderia ginsengiterrae (Farh et al. 2015) Dobritsa &amp; Samadpour 2016.</title>
        <authorList>
            <person name="Dobritsa A.P."/>
            <person name="Kutumbaka K."/>
            <person name="Samadpour M."/>
        </authorList>
    </citation>
    <scope>NUCLEOTIDE SEQUENCE [LARGE SCALE GENOMIC DNA]</scope>
    <source>
        <strain evidence="6 8">DCY85</strain>
        <strain evidence="5 7">DCY85-1</strain>
    </source>
</reference>
<evidence type="ECO:0000259" key="4">
    <source>
        <dbReference type="PROSITE" id="PS01124"/>
    </source>
</evidence>
<evidence type="ECO:0000256" key="3">
    <source>
        <dbReference type="ARBA" id="ARBA00023163"/>
    </source>
</evidence>
<keyword evidence="1" id="KW-0805">Transcription regulation</keyword>
<dbReference type="SMART" id="SM00342">
    <property type="entry name" value="HTH_ARAC"/>
    <property type="match status" value="1"/>
</dbReference>
<comment type="caution">
    <text evidence="6">The sequence shown here is derived from an EMBL/GenBank/DDBJ whole genome shotgun (WGS) entry which is preliminary data.</text>
</comment>
<dbReference type="RefSeq" id="WP_064270592.1">
    <property type="nucleotide sequence ID" value="NZ_LXJZ01000198.1"/>
</dbReference>
<gene>
    <name evidence="5" type="ORF">A6V36_09505</name>
    <name evidence="6" type="ORF">A6V37_03830</name>
</gene>
<dbReference type="EMBL" id="LXKA01000221">
    <property type="protein sequence ID" value="OAJ61225.1"/>
    <property type="molecule type" value="Genomic_DNA"/>
</dbReference>
<dbReference type="Gene3D" id="1.10.10.60">
    <property type="entry name" value="Homeodomain-like"/>
    <property type="match status" value="1"/>
</dbReference>
<dbReference type="STRING" id="1462993.A6V36_09505"/>
<dbReference type="InterPro" id="IPR009057">
    <property type="entry name" value="Homeodomain-like_sf"/>
</dbReference>
<evidence type="ECO:0000313" key="5">
    <source>
        <dbReference type="EMBL" id="OAJ55043.1"/>
    </source>
</evidence>
<dbReference type="SUPFAM" id="SSF51215">
    <property type="entry name" value="Regulatory protein AraC"/>
    <property type="match status" value="1"/>
</dbReference>
<dbReference type="PANTHER" id="PTHR46796">
    <property type="entry name" value="HTH-TYPE TRANSCRIPTIONAL ACTIVATOR RHAS-RELATED"/>
    <property type="match status" value="1"/>
</dbReference>
<evidence type="ECO:0000256" key="1">
    <source>
        <dbReference type="ARBA" id="ARBA00023015"/>
    </source>
</evidence>
<dbReference type="GO" id="GO:0003700">
    <property type="term" value="F:DNA-binding transcription factor activity"/>
    <property type="evidence" value="ECO:0007669"/>
    <property type="project" value="InterPro"/>
</dbReference>
<dbReference type="Pfam" id="PF12833">
    <property type="entry name" value="HTH_18"/>
    <property type="match status" value="1"/>
</dbReference>
<dbReference type="AlphaFoldDB" id="A0A1A9N8N3"/>
<dbReference type="Pfam" id="PF02311">
    <property type="entry name" value="AraC_binding"/>
    <property type="match status" value="1"/>
</dbReference>
<name>A0A1A9N8N3_9BURK</name>